<name>A0A8S4A966_9EUPU</name>
<dbReference type="OrthoDB" id="1602884at2759"/>
<feature type="region of interest" description="Disordered" evidence="4">
    <location>
        <begin position="317"/>
        <end position="341"/>
    </location>
</feature>
<dbReference type="GO" id="GO:0043015">
    <property type="term" value="F:gamma-tubulin binding"/>
    <property type="evidence" value="ECO:0007669"/>
    <property type="project" value="TreeGrafter"/>
</dbReference>
<protein>
    <recommendedName>
        <fullName evidence="7">NEDD1</fullName>
    </recommendedName>
</protein>
<evidence type="ECO:0000313" key="5">
    <source>
        <dbReference type="EMBL" id="CAG5134801.1"/>
    </source>
</evidence>
<organism evidence="5 6">
    <name type="scientific">Candidula unifasciata</name>
    <dbReference type="NCBI Taxonomy" id="100452"/>
    <lineage>
        <taxon>Eukaryota</taxon>
        <taxon>Metazoa</taxon>
        <taxon>Spiralia</taxon>
        <taxon>Lophotrochozoa</taxon>
        <taxon>Mollusca</taxon>
        <taxon>Gastropoda</taxon>
        <taxon>Heterobranchia</taxon>
        <taxon>Euthyneura</taxon>
        <taxon>Panpulmonata</taxon>
        <taxon>Eupulmonata</taxon>
        <taxon>Stylommatophora</taxon>
        <taxon>Helicina</taxon>
        <taxon>Helicoidea</taxon>
        <taxon>Geomitridae</taxon>
        <taxon>Candidula</taxon>
    </lineage>
</organism>
<dbReference type="SMART" id="SM00320">
    <property type="entry name" value="WD40"/>
    <property type="match status" value="6"/>
</dbReference>
<keyword evidence="2" id="KW-0677">Repeat</keyword>
<dbReference type="InterPro" id="IPR019775">
    <property type="entry name" value="WD40_repeat_CS"/>
</dbReference>
<feature type="compositionally biased region" description="Polar residues" evidence="4">
    <location>
        <begin position="453"/>
        <end position="462"/>
    </location>
</feature>
<dbReference type="Proteomes" id="UP000678393">
    <property type="component" value="Unassembled WGS sequence"/>
</dbReference>
<comment type="caution">
    <text evidence="5">The sequence shown here is derived from an EMBL/GenBank/DDBJ whole genome shotgun (WGS) entry which is preliminary data.</text>
</comment>
<feature type="region of interest" description="Disordered" evidence="4">
    <location>
        <begin position="427"/>
        <end position="503"/>
    </location>
</feature>
<dbReference type="InterPro" id="IPR001680">
    <property type="entry name" value="WD40_rpt"/>
</dbReference>
<evidence type="ECO:0000256" key="1">
    <source>
        <dbReference type="ARBA" id="ARBA00022574"/>
    </source>
</evidence>
<evidence type="ECO:0000256" key="4">
    <source>
        <dbReference type="SAM" id="MobiDB-lite"/>
    </source>
</evidence>
<proteinExistence type="predicted"/>
<feature type="repeat" description="WD" evidence="3">
    <location>
        <begin position="154"/>
        <end position="196"/>
    </location>
</feature>
<dbReference type="InterPro" id="IPR015943">
    <property type="entry name" value="WD40/YVTN_repeat-like_dom_sf"/>
</dbReference>
<evidence type="ECO:0000256" key="2">
    <source>
        <dbReference type="ARBA" id="ARBA00022737"/>
    </source>
</evidence>
<dbReference type="Gene3D" id="2.130.10.10">
    <property type="entry name" value="YVTN repeat-like/Quinoprotein amine dehydrogenase"/>
    <property type="match status" value="2"/>
</dbReference>
<feature type="region of interest" description="Disordered" evidence="4">
    <location>
        <begin position="550"/>
        <end position="576"/>
    </location>
</feature>
<dbReference type="GO" id="GO:0007020">
    <property type="term" value="P:microtubule nucleation"/>
    <property type="evidence" value="ECO:0007669"/>
    <property type="project" value="TreeGrafter"/>
</dbReference>
<dbReference type="GO" id="GO:0005813">
    <property type="term" value="C:centrosome"/>
    <property type="evidence" value="ECO:0007669"/>
    <property type="project" value="TreeGrafter"/>
</dbReference>
<dbReference type="GO" id="GO:0000278">
    <property type="term" value="P:mitotic cell cycle"/>
    <property type="evidence" value="ECO:0007669"/>
    <property type="project" value="TreeGrafter"/>
</dbReference>
<keyword evidence="1 3" id="KW-0853">WD repeat</keyword>
<reference evidence="5" key="1">
    <citation type="submission" date="2021-04" db="EMBL/GenBank/DDBJ databases">
        <authorList>
            <consortium name="Molecular Ecology Group"/>
        </authorList>
    </citation>
    <scope>NUCLEOTIDE SEQUENCE</scope>
</reference>
<dbReference type="Pfam" id="PF00400">
    <property type="entry name" value="WD40"/>
    <property type="match status" value="2"/>
</dbReference>
<sequence length="709" mass="77670">MTFLASSGAEAKIWDVPTFSLLEQFNPFTSSISDLTWSHDGNSIAACCSSEKTVHLRLTKTSQSVPSESIVLPAGCQCLDYNSSSRFILCGCVDGSVHIWDRKSKVIKKSYGNLKHPVTVARWNWNDTYISVGLENGNIVLYNVATSQASSPLVAPNVNTIRQLKYNPYQKSSLVSVSDDSAVNFWDANTRRLVHAFTETHQAPARDLAFSPINDFLMVSVGLDKRAVFYDVQNKKPVNTIVAEHPLTCVDIMQDGATVVVGTTRGRILFYDMRQPTSPVFSFTAHKSSVKHLSFVRKDGDKGDSLSSLSIRRQLPTTPVTAVDASGQNLNNSNYQSPRNNTYSTGMDIFSPISHGDGVYSPVRHDNSHSINSTYNRSSVLSNNSFLTQVLGSVDNVHKDVGNNHSSSLYTIGEITEGKTIPTAVDAASSLPEKETSQSPPKLQPPRGIGASPSLQQLSSKIENGGDSTPGMHRTSPEKKLRTSPGSVAMSPTAGPLSRPGIPSADRPEILSTNSVNGSASGGHVFRLIIISDMHVSYVDAITCAFSVSGPTSSSPLRSPNSLHHNRPSSDPAPTTTLAAASTVRLLVQDLLKEQFQQHQEQLKMEIRAMLGHPTASQASSSASLSLPNQSNPGMFQAEFIRNLIREELDDMKDFIHKEFWCIQVEMIKQIFQLQKRMEAGFQECMINPVLLDEIDRLREENARLRKTF</sequence>
<dbReference type="SUPFAM" id="SSF50978">
    <property type="entry name" value="WD40 repeat-like"/>
    <property type="match status" value="1"/>
</dbReference>
<evidence type="ECO:0000313" key="6">
    <source>
        <dbReference type="Proteomes" id="UP000678393"/>
    </source>
</evidence>
<evidence type="ECO:0000256" key="3">
    <source>
        <dbReference type="PROSITE-ProRule" id="PRU00221"/>
    </source>
</evidence>
<dbReference type="PROSITE" id="PS50082">
    <property type="entry name" value="WD_REPEATS_2"/>
    <property type="match status" value="1"/>
</dbReference>
<gene>
    <name evidence="5" type="ORF">CUNI_LOCUS20359</name>
</gene>
<dbReference type="GO" id="GO:0005737">
    <property type="term" value="C:cytoplasm"/>
    <property type="evidence" value="ECO:0007669"/>
    <property type="project" value="TreeGrafter"/>
</dbReference>
<dbReference type="PANTHER" id="PTHR44414:SF1">
    <property type="entry name" value="PROTEIN NEDD1"/>
    <property type="match status" value="1"/>
</dbReference>
<dbReference type="GO" id="GO:0036064">
    <property type="term" value="C:ciliary basal body"/>
    <property type="evidence" value="ECO:0007669"/>
    <property type="project" value="TreeGrafter"/>
</dbReference>
<dbReference type="PROSITE" id="PS00678">
    <property type="entry name" value="WD_REPEATS_1"/>
    <property type="match status" value="1"/>
</dbReference>
<dbReference type="AlphaFoldDB" id="A0A8S4A966"/>
<feature type="compositionally biased region" description="Polar residues" evidence="4">
    <location>
        <begin position="550"/>
        <end position="563"/>
    </location>
</feature>
<dbReference type="PANTHER" id="PTHR44414">
    <property type="entry name" value="PROTEIN NEDD1"/>
    <property type="match status" value="1"/>
</dbReference>
<keyword evidence="6" id="KW-1185">Reference proteome</keyword>
<dbReference type="InterPro" id="IPR052818">
    <property type="entry name" value="NEDD1_Spindle_Assembly"/>
</dbReference>
<accession>A0A8S4A966</accession>
<dbReference type="InterPro" id="IPR036322">
    <property type="entry name" value="WD40_repeat_dom_sf"/>
</dbReference>
<dbReference type="GO" id="GO:0000922">
    <property type="term" value="C:spindle pole"/>
    <property type="evidence" value="ECO:0007669"/>
    <property type="project" value="TreeGrafter"/>
</dbReference>
<dbReference type="EMBL" id="CAJHNH020007590">
    <property type="protein sequence ID" value="CAG5134801.1"/>
    <property type="molecule type" value="Genomic_DNA"/>
</dbReference>
<evidence type="ECO:0008006" key="7">
    <source>
        <dbReference type="Google" id="ProtNLM"/>
    </source>
</evidence>
<dbReference type="GO" id="GO:0005814">
    <property type="term" value="C:centriole"/>
    <property type="evidence" value="ECO:0007669"/>
    <property type="project" value="TreeGrafter"/>
</dbReference>